<dbReference type="AlphaFoldDB" id="A0A010ZTG6"/>
<evidence type="ECO:0000256" key="1">
    <source>
        <dbReference type="ARBA" id="ARBA00023015"/>
    </source>
</evidence>
<comment type="caution">
    <text evidence="5">The sequence shown here is derived from an EMBL/GenBank/DDBJ whole genome shotgun (WGS) entry which is preliminary data.</text>
</comment>
<keyword evidence="2 5" id="KW-0238">DNA-binding</keyword>
<keyword evidence="6" id="KW-1185">Reference proteome</keyword>
<dbReference type="SMART" id="SM00342">
    <property type="entry name" value="HTH_ARAC"/>
    <property type="match status" value="1"/>
</dbReference>
<dbReference type="InterPro" id="IPR032687">
    <property type="entry name" value="AraC-type_N"/>
</dbReference>
<evidence type="ECO:0000256" key="3">
    <source>
        <dbReference type="ARBA" id="ARBA00023163"/>
    </source>
</evidence>
<evidence type="ECO:0000259" key="4">
    <source>
        <dbReference type="PROSITE" id="PS01124"/>
    </source>
</evidence>
<evidence type="ECO:0000313" key="6">
    <source>
        <dbReference type="Proteomes" id="UP000021053"/>
    </source>
</evidence>
<dbReference type="PATRIC" id="fig|927661.3.peg.1569"/>
<dbReference type="InterPro" id="IPR009057">
    <property type="entry name" value="Homeodomain-like_sf"/>
</dbReference>
<name>A0A010ZTG6_9ACTN</name>
<gene>
    <name evidence="5" type="ORF">CryarDRAFT_1597</name>
</gene>
<dbReference type="Pfam" id="PF12833">
    <property type="entry name" value="HTH_18"/>
    <property type="match status" value="1"/>
</dbReference>
<accession>A0A010ZTG6</accession>
<dbReference type="PROSITE" id="PS01124">
    <property type="entry name" value="HTH_ARAC_FAMILY_2"/>
    <property type="match status" value="1"/>
</dbReference>
<dbReference type="SUPFAM" id="SSF46689">
    <property type="entry name" value="Homeodomain-like"/>
    <property type="match status" value="1"/>
</dbReference>
<dbReference type="Pfam" id="PF12625">
    <property type="entry name" value="Arabinose_bd"/>
    <property type="match status" value="1"/>
</dbReference>
<evidence type="ECO:0000313" key="5">
    <source>
        <dbReference type="EMBL" id="EXG80517.1"/>
    </source>
</evidence>
<dbReference type="GO" id="GO:0003700">
    <property type="term" value="F:DNA-binding transcription factor activity"/>
    <property type="evidence" value="ECO:0007669"/>
    <property type="project" value="InterPro"/>
</dbReference>
<keyword evidence="1" id="KW-0805">Transcription regulation</keyword>
<feature type="domain" description="HTH araC/xylS-type" evidence="4">
    <location>
        <begin position="239"/>
        <end position="336"/>
    </location>
</feature>
<proteinExistence type="predicted"/>
<dbReference type="Gene3D" id="1.10.10.60">
    <property type="entry name" value="Homeodomain-like"/>
    <property type="match status" value="1"/>
</dbReference>
<dbReference type="GO" id="GO:0005829">
    <property type="term" value="C:cytosol"/>
    <property type="evidence" value="ECO:0007669"/>
    <property type="project" value="TreeGrafter"/>
</dbReference>
<dbReference type="HOGENOM" id="CLU_047522_3_2_11"/>
<reference evidence="5 6" key="1">
    <citation type="submission" date="2013-07" db="EMBL/GenBank/DDBJ databases">
        <authorList>
            <consortium name="DOE Joint Genome Institute"/>
            <person name="Eisen J."/>
            <person name="Huntemann M."/>
            <person name="Han J."/>
            <person name="Chen A."/>
            <person name="Kyrpides N."/>
            <person name="Mavromatis K."/>
            <person name="Markowitz V."/>
            <person name="Palaniappan K."/>
            <person name="Ivanova N."/>
            <person name="Schaumberg A."/>
            <person name="Pati A."/>
            <person name="Liolios K."/>
            <person name="Nordberg H.P."/>
            <person name="Cantor M.N."/>
            <person name="Hua S.X."/>
            <person name="Woyke T."/>
        </authorList>
    </citation>
    <scope>NUCLEOTIDE SEQUENCE [LARGE SCALE GENOMIC DNA]</scope>
    <source>
        <strain evidence="5 6">DSM 44712</strain>
    </source>
</reference>
<organism evidence="5 6">
    <name type="scientific">Cryptosporangium arvum DSM 44712</name>
    <dbReference type="NCBI Taxonomy" id="927661"/>
    <lineage>
        <taxon>Bacteria</taxon>
        <taxon>Bacillati</taxon>
        <taxon>Actinomycetota</taxon>
        <taxon>Actinomycetes</taxon>
        <taxon>Cryptosporangiales</taxon>
        <taxon>Cryptosporangiaceae</taxon>
        <taxon>Cryptosporangium</taxon>
    </lineage>
</organism>
<dbReference type="RefSeq" id="WP_051569901.1">
    <property type="nucleotide sequence ID" value="NZ_KK073874.1"/>
</dbReference>
<dbReference type="PANTHER" id="PTHR47894:SF1">
    <property type="entry name" value="HTH-TYPE TRANSCRIPTIONAL REGULATOR VQSM"/>
    <property type="match status" value="1"/>
</dbReference>
<dbReference type="EMBL" id="JFBT01000001">
    <property type="protein sequence ID" value="EXG80517.1"/>
    <property type="molecule type" value="Genomic_DNA"/>
</dbReference>
<sequence>MEDRTLSRATIPPGVLTGLLDVADQHEVATGGWFAGTGLDRARLEEPGTLVSYRQAVTVIRRALTALPAGPLGLLIGNRDPLLTWGPLGTAMRSAATVAEAIRVALDYHQGSGTLVDFFSTHTDEETVVELVPRTREPDLLVFLTEEAFAGIVTLIRLTFGTSSGPTAAALTYPPPPWASAYARLWRFPVTFDSDRTTLTLPRTLETRRIPTANATHFEAALSATRALLDPDPVDALVAAVEGALRTDLRARKTATQVAGELGVSPRTLHRRLAEAGQGFGEIQDRVRRRHADTLLSNTRRSITAIAAELGYSDPREFRRAYKRWTNETPSQARRSGPG</sequence>
<protein>
    <submittedName>
        <fullName evidence="5">DNA-binding domain-containing protein, AraC-type</fullName>
    </submittedName>
</protein>
<dbReference type="GO" id="GO:0000976">
    <property type="term" value="F:transcription cis-regulatory region binding"/>
    <property type="evidence" value="ECO:0007669"/>
    <property type="project" value="TreeGrafter"/>
</dbReference>
<dbReference type="InterPro" id="IPR018060">
    <property type="entry name" value="HTH_AraC"/>
</dbReference>
<dbReference type="PANTHER" id="PTHR47894">
    <property type="entry name" value="HTH-TYPE TRANSCRIPTIONAL REGULATOR GADX"/>
    <property type="match status" value="1"/>
</dbReference>
<keyword evidence="3" id="KW-0804">Transcription</keyword>
<dbReference type="Proteomes" id="UP000021053">
    <property type="component" value="Unassembled WGS sequence"/>
</dbReference>
<evidence type="ECO:0000256" key="2">
    <source>
        <dbReference type="ARBA" id="ARBA00023125"/>
    </source>
</evidence>